<protein>
    <submittedName>
        <fullName evidence="3">ISAs1 family transposase</fullName>
    </submittedName>
</protein>
<dbReference type="InterPro" id="IPR051698">
    <property type="entry name" value="Transposase_11-like"/>
</dbReference>
<dbReference type="RefSeq" id="WP_236501502.1">
    <property type="nucleotide sequence ID" value="NZ_CP091244.1"/>
</dbReference>
<reference evidence="3" key="1">
    <citation type="journal article" date="2022" name="Microorganisms">
        <title>Two New Species of Filamentous Sulfur Bacteria of the Genus Thiothrix, Thiothrix winogradskyi sp. nov. and 'Candidatus Thiothrix sulfatifontis' sp. nov.</title>
        <authorList>
            <person name="Ravin N.V."/>
            <person name="Rossetti S."/>
            <person name="Beletsky A.V."/>
            <person name="Kadnikov V.V."/>
            <person name="Rudenko T.S."/>
            <person name="Smolyakov D.D."/>
            <person name="Moskvitina M.I."/>
            <person name="Gureeva M.V."/>
            <person name="Mardanov A.V."/>
            <person name="Grabovich M.Y."/>
        </authorList>
    </citation>
    <scope>NUCLEOTIDE SEQUENCE</scope>
    <source>
        <strain evidence="3">CT3</strain>
    </source>
</reference>
<dbReference type="InterPro" id="IPR032806">
    <property type="entry name" value="YbfD_N"/>
</dbReference>
<evidence type="ECO:0000259" key="1">
    <source>
        <dbReference type="Pfam" id="PF01609"/>
    </source>
</evidence>
<dbReference type="Proteomes" id="UP001054801">
    <property type="component" value="Chromosome"/>
</dbReference>
<organism evidence="3 4">
    <name type="scientific">Thiothrix winogradskyi</name>
    <dbReference type="NCBI Taxonomy" id="96472"/>
    <lineage>
        <taxon>Bacteria</taxon>
        <taxon>Pseudomonadati</taxon>
        <taxon>Pseudomonadota</taxon>
        <taxon>Gammaproteobacteria</taxon>
        <taxon>Thiotrichales</taxon>
        <taxon>Thiotrichaceae</taxon>
        <taxon>Thiothrix</taxon>
    </lineage>
</organism>
<dbReference type="Pfam" id="PF01609">
    <property type="entry name" value="DDE_Tnp_1"/>
    <property type="match status" value="1"/>
</dbReference>
<dbReference type="InterPro" id="IPR047647">
    <property type="entry name" value="ISAs1_transpos"/>
</dbReference>
<dbReference type="InterPro" id="IPR002559">
    <property type="entry name" value="Transposase_11"/>
</dbReference>
<dbReference type="EMBL" id="CP091244">
    <property type="protein sequence ID" value="UJS26154.1"/>
    <property type="molecule type" value="Genomic_DNA"/>
</dbReference>
<dbReference type="PANTHER" id="PTHR30298:SF0">
    <property type="entry name" value="PROTEIN YBFL-RELATED"/>
    <property type="match status" value="1"/>
</dbReference>
<dbReference type="NCBIfam" id="NF033564">
    <property type="entry name" value="transpos_ISAs1"/>
    <property type="match status" value="1"/>
</dbReference>
<proteinExistence type="predicted"/>
<evidence type="ECO:0000259" key="2">
    <source>
        <dbReference type="Pfam" id="PF13808"/>
    </source>
</evidence>
<evidence type="ECO:0000313" key="4">
    <source>
        <dbReference type="Proteomes" id="UP001054801"/>
    </source>
</evidence>
<dbReference type="Pfam" id="PF13808">
    <property type="entry name" value="DDE_Tnp_1_assoc"/>
    <property type="match status" value="1"/>
</dbReference>
<name>A0ABY3T664_9GAMM</name>
<evidence type="ECO:0000313" key="3">
    <source>
        <dbReference type="EMBL" id="UJS26154.1"/>
    </source>
</evidence>
<keyword evidence="4" id="KW-1185">Reference proteome</keyword>
<feature type="domain" description="H repeat-associated protein N-terminal" evidence="2">
    <location>
        <begin position="10"/>
        <end position="97"/>
    </location>
</feature>
<accession>A0ABY3T664</accession>
<dbReference type="PANTHER" id="PTHR30298">
    <property type="entry name" value="H REPEAT-ASSOCIATED PREDICTED TRANSPOSASE"/>
    <property type="match status" value="1"/>
</dbReference>
<feature type="domain" description="Transposase IS4-like" evidence="1">
    <location>
        <begin position="105"/>
        <end position="341"/>
    </location>
</feature>
<gene>
    <name evidence="3" type="ORF">L2Y54_08965</name>
</gene>
<sequence>MKLRPTASILEHFASIPDPRLDRRKRHKLSDIFFITLCAVICGADDWASIEQFGRAKEKWFTSVLDLKHGIPSHDTFGRVFGLIDTQQFSECFSRWVADLGDLSDGEIIAIDGKCLRRSLDSASDKLAIYMVSAWATQNQLVLGQQRVDDKSNEITAIPKLLMQLDIAGAVVTLDAMGCQTAIALQIVDKGADYLLSLKGNQGTLHQDVKLFFESANTCPPVGHVSYDGGHGRIETRSVRATSAIDWLKKDHVHWPKLTSIIAVTATRECKDKTTEETRYFITSMEASNPERLGQIVRAHWGIENNLHWVLDYAFREDDQRMRSGNSDANMAVVRHIALNLVKTEKTVKLGVKNKRLNAGWDEDYLLKIVTGRPGATKPKT</sequence>